<reference evidence="5 6" key="1">
    <citation type="submission" date="2019-06" db="EMBL/GenBank/DDBJ databases">
        <title>Sequencing the genomes of 1000 actinobacteria strains.</title>
        <authorList>
            <person name="Klenk H.-P."/>
        </authorList>
    </citation>
    <scope>NUCLEOTIDE SEQUENCE [LARGE SCALE GENOMIC DNA]</scope>
    <source>
        <strain evidence="5 6">DSM 45511</strain>
    </source>
</reference>
<accession>A0A543GCV6</accession>
<evidence type="ECO:0000256" key="2">
    <source>
        <dbReference type="SAM" id="MobiDB-lite"/>
    </source>
</evidence>
<dbReference type="Proteomes" id="UP000319818">
    <property type="component" value="Unassembled WGS sequence"/>
</dbReference>
<evidence type="ECO:0000259" key="4">
    <source>
        <dbReference type="Pfam" id="PF09118"/>
    </source>
</evidence>
<dbReference type="InterPro" id="IPR014756">
    <property type="entry name" value="Ig_E-set"/>
</dbReference>
<feature type="region of interest" description="Disordered" evidence="2">
    <location>
        <begin position="132"/>
        <end position="158"/>
    </location>
</feature>
<sequence>MHDHHLRKAQDHDAPDQHERPDHEAPHPHEGPGGPVVDYHVFSTIRSTLRGPVTQGGASRWASAVAVLDEIEQHVVRLDWLIGLSRRAVVGEHDARQLLGQWLGSELAERPIPASNAEGTLAVARATLKEEGRSVSDQEGNLHGHNGPDHGGQDGRDPTLGINVKAIRELFLGAVYVLGPDNADRRLELLQVGLQRSIGLMDSLHHQATRVLQGREHPDSMPNLLNQLPRGRDLDVILKGYPRPPTAPKLPPLPKINPILECLGTLRNGTVGSGSAVSTWINATTDTLNLTQLITRIAPSNVCAGRDIVIHADRSEPAKQFPLPQPADYGVFLEPCGTPAAVREWANDHVTVTVPNGARSGCVIFGRLPAENTGAGVVQAEVAALERFSTCLNSIGVGRPQVGPIALNPRSFCRITVCSPDSPNLITVGHAPDVFSFVARDPAGREIGAAGVEAGTTVTVVWEVRSDAGPLQIATSGAKTLTGQPAIGSVVLSPLDMRTKQTLTLQATNSCGTVSRTVAIPVFRKLYLAPKPLSMMVDGQATLTVRSSCPVTSDLTVAFSAANSDGTAPLRVTVPPTATIRTGQDAATVSVAPALTGGLAAYIASLRPGFAAAVVTATAADHQPGSVGVWVEPPRGQSKVVSPTTTDLVAVHMALLRTGRVLMFSADDTDFGNIDKVKTREWNPVTNSVTTPTFPYPAHKNLFCAGHCLLPDGRVLVVGGHAILAGGSAAKAVHTFDPQTNTWSRHGFMQKDRWYPTCLTLADGRALITSGSEAGGPPTVFKGIVRDVEIFDPAANSLTNFPNIHGDICMYPYMFVLPGESLFFHSRNVSWLFLPGSGTWSPTNGTWSGDIRMQSSSTRTYPGMAGCVLLPLLPEAGYAVRVLMAGGGGAKENDLNPATVATRTAEILDIDVSQNTGTWRNTDRSGAPLLMTTSRFMSDGVLLPDGTVLFVNGAATGKADHSHVSVEFAELFDPETESFRPLTSMTIPRHYHGTALLLPDGRVAVAGHTSDFNEPPVKVNRYEVEIVSPPYLFRGPQPAINGITFIGSTLGYGQALIFSTDRPDDIARVALLRPGSVTHQLNTDQRYIGLRITARSGETLSVTAPPGPGIAPPGDYLIFLVDTRGVPSRGHFVRLR</sequence>
<keyword evidence="6" id="KW-1185">Reference proteome</keyword>
<dbReference type="EMBL" id="VFPH01000001">
    <property type="protein sequence ID" value="TQM43912.1"/>
    <property type="molecule type" value="Genomic_DNA"/>
</dbReference>
<dbReference type="Gene3D" id="2.60.40.10">
    <property type="entry name" value="Immunoglobulins"/>
    <property type="match status" value="1"/>
</dbReference>
<proteinExistence type="predicted"/>
<dbReference type="RefSeq" id="WP_142098135.1">
    <property type="nucleotide sequence ID" value="NZ_VFPH01000001.1"/>
</dbReference>
<dbReference type="PANTHER" id="PTHR32208:SF21">
    <property type="entry name" value="LOW QUALITY PROTEIN: ALDEHYDE OXIDASE GLOX-LIKE"/>
    <property type="match status" value="1"/>
</dbReference>
<dbReference type="InterPro" id="IPR013783">
    <property type="entry name" value="Ig-like_fold"/>
</dbReference>
<evidence type="ECO:0000256" key="1">
    <source>
        <dbReference type="ARBA" id="ARBA00022729"/>
    </source>
</evidence>
<evidence type="ECO:0000313" key="6">
    <source>
        <dbReference type="Proteomes" id="UP000319818"/>
    </source>
</evidence>
<feature type="domain" description="Galactose oxidase-like Early set" evidence="4">
    <location>
        <begin position="1048"/>
        <end position="1134"/>
    </location>
</feature>
<feature type="domain" description="Glyoxal oxidase N-terminal" evidence="3">
    <location>
        <begin position="695"/>
        <end position="1010"/>
    </location>
</feature>
<dbReference type="GO" id="GO:0005975">
    <property type="term" value="P:carbohydrate metabolic process"/>
    <property type="evidence" value="ECO:0007669"/>
    <property type="project" value="UniProtKB-ARBA"/>
</dbReference>
<keyword evidence="1" id="KW-0732">Signal</keyword>
<name>A0A543GCV6_9PSEU</name>
<dbReference type="Pfam" id="PF09118">
    <property type="entry name" value="GO-like_E_set"/>
    <property type="match status" value="1"/>
</dbReference>
<dbReference type="SUPFAM" id="SSF81296">
    <property type="entry name" value="E set domains"/>
    <property type="match status" value="1"/>
</dbReference>
<gene>
    <name evidence="5" type="ORF">FB388_1269</name>
</gene>
<dbReference type="InterPro" id="IPR009880">
    <property type="entry name" value="Glyoxal_oxidase_N"/>
</dbReference>
<dbReference type="InterPro" id="IPR037293">
    <property type="entry name" value="Gal_Oxidase_central_sf"/>
</dbReference>
<comment type="caution">
    <text evidence="5">The sequence shown here is derived from an EMBL/GenBank/DDBJ whole genome shotgun (WGS) entry which is preliminary data.</text>
</comment>
<dbReference type="InterPro" id="IPR011043">
    <property type="entry name" value="Gal_Oxase/kelch_b-propeller"/>
</dbReference>
<feature type="compositionally biased region" description="Basic and acidic residues" evidence="2">
    <location>
        <begin position="132"/>
        <end position="157"/>
    </location>
</feature>
<dbReference type="OrthoDB" id="535891at2"/>
<evidence type="ECO:0000259" key="3">
    <source>
        <dbReference type="Pfam" id="PF07250"/>
    </source>
</evidence>
<dbReference type="AlphaFoldDB" id="A0A543GCV6"/>
<dbReference type="InterPro" id="IPR015202">
    <property type="entry name" value="GO-like_E_set"/>
</dbReference>
<protein>
    <submittedName>
        <fullName evidence="5">Glyoxal oxidase-like protein</fullName>
    </submittedName>
</protein>
<dbReference type="CDD" id="cd02851">
    <property type="entry name" value="E_set_GO_C"/>
    <property type="match status" value="1"/>
</dbReference>
<dbReference type="PANTHER" id="PTHR32208">
    <property type="entry name" value="SECRETED PROTEIN-RELATED"/>
    <property type="match status" value="1"/>
</dbReference>
<dbReference type="SUPFAM" id="SSF50965">
    <property type="entry name" value="Galactose oxidase, central domain"/>
    <property type="match status" value="1"/>
</dbReference>
<organism evidence="5 6">
    <name type="scientific">Pseudonocardia cypriaca</name>
    <dbReference type="NCBI Taxonomy" id="882449"/>
    <lineage>
        <taxon>Bacteria</taxon>
        <taxon>Bacillati</taxon>
        <taxon>Actinomycetota</taxon>
        <taxon>Actinomycetes</taxon>
        <taxon>Pseudonocardiales</taxon>
        <taxon>Pseudonocardiaceae</taxon>
        <taxon>Pseudonocardia</taxon>
    </lineage>
</organism>
<feature type="region of interest" description="Disordered" evidence="2">
    <location>
        <begin position="1"/>
        <end position="37"/>
    </location>
</feature>
<dbReference type="Pfam" id="PF07250">
    <property type="entry name" value="Glyoxal_oxid_N"/>
    <property type="match status" value="1"/>
</dbReference>
<dbReference type="Gene3D" id="2.130.10.80">
    <property type="entry name" value="Galactose oxidase/kelch, beta-propeller"/>
    <property type="match status" value="1"/>
</dbReference>
<evidence type="ECO:0000313" key="5">
    <source>
        <dbReference type="EMBL" id="TQM43912.1"/>
    </source>
</evidence>
<feature type="compositionally biased region" description="Basic and acidic residues" evidence="2">
    <location>
        <begin position="1"/>
        <end position="30"/>
    </location>
</feature>